<protein>
    <recommendedName>
        <fullName evidence="5">Glycosyltransferase 2-like domain-containing protein</fullName>
    </recommendedName>
</protein>
<keyword evidence="2" id="KW-0328">Glycosyltransferase</keyword>
<dbReference type="AlphaFoldDB" id="A0A2M8F9S7"/>
<dbReference type="PANTHER" id="PTHR43179">
    <property type="entry name" value="RHAMNOSYLTRANSFERASE WBBL"/>
    <property type="match status" value="1"/>
</dbReference>
<dbReference type="Gene3D" id="3.90.550.10">
    <property type="entry name" value="Spore Coat Polysaccharide Biosynthesis Protein SpsA, Chain A"/>
    <property type="match status" value="1"/>
</dbReference>
<keyword evidence="4" id="KW-0812">Transmembrane</keyword>
<dbReference type="GO" id="GO:0016757">
    <property type="term" value="F:glycosyltransferase activity"/>
    <property type="evidence" value="ECO:0007669"/>
    <property type="project" value="UniProtKB-KW"/>
</dbReference>
<dbReference type="PANTHER" id="PTHR43179:SF12">
    <property type="entry name" value="GALACTOFURANOSYLTRANSFERASE GLFT2"/>
    <property type="match status" value="1"/>
</dbReference>
<keyword evidence="4" id="KW-0472">Membrane</keyword>
<evidence type="ECO:0000256" key="1">
    <source>
        <dbReference type="ARBA" id="ARBA00006739"/>
    </source>
</evidence>
<keyword evidence="3" id="KW-0808">Transferase</keyword>
<evidence type="ECO:0000256" key="2">
    <source>
        <dbReference type="ARBA" id="ARBA00022676"/>
    </source>
</evidence>
<sequence length="382" mass="44748">MAWNKKILFRHHHYSMKQYPKVGIVYLLYYHNESYVDDMVSSIKKLSYSKDKIELIVVVNPHPKEGSFTHYIEDTVMPLSEKELPRVTVLSQTENLGFAGGNNVGTEWALAHDCGYVFYHNNDGFMASNSLEPIVDAMEADKTIGAAQSLMLLHPETDLVNSAGNVYQYLGFGYTDEYRTPIKELDLPPIKDVNYASGAALMVRADLIQKYGMWDHDFFLYHEDLEWSLRLRSVGYRIVLIRDSVFYHKYQFSRSIQKFYWMERNRIGVMLMYYKIPTFIVLFPMLVAMELGLWAFAFLGGWIGEHKKVYAYWMKKEHWKLWLAKRKKIQHMRTVSDRVLLKNAVSGIHFQDASVDKPIVNYIGNPVLAVYYWIVVKVLIWW</sequence>
<evidence type="ECO:0000256" key="3">
    <source>
        <dbReference type="ARBA" id="ARBA00022679"/>
    </source>
</evidence>
<dbReference type="InterPro" id="IPR029044">
    <property type="entry name" value="Nucleotide-diphossugar_trans"/>
</dbReference>
<dbReference type="Proteomes" id="UP000231456">
    <property type="component" value="Unassembled WGS sequence"/>
</dbReference>
<dbReference type="SUPFAM" id="SSF53448">
    <property type="entry name" value="Nucleotide-diphospho-sugar transferases"/>
    <property type="match status" value="1"/>
</dbReference>
<name>A0A2M8F9S7_9BACT</name>
<accession>A0A2M8F9S7</accession>
<comment type="similarity">
    <text evidence="1">Belongs to the glycosyltransferase 2 family.</text>
</comment>
<gene>
    <name evidence="6" type="ORF">CO030_02745</name>
</gene>
<feature type="transmembrane region" description="Helical" evidence="4">
    <location>
        <begin position="359"/>
        <end position="380"/>
    </location>
</feature>
<evidence type="ECO:0000313" key="6">
    <source>
        <dbReference type="EMBL" id="PJC52456.1"/>
    </source>
</evidence>
<proteinExistence type="inferred from homology"/>
<feature type="domain" description="Glycosyltransferase 2-like" evidence="5">
    <location>
        <begin position="116"/>
        <end position="259"/>
    </location>
</feature>
<evidence type="ECO:0000259" key="5">
    <source>
        <dbReference type="Pfam" id="PF13632"/>
    </source>
</evidence>
<reference evidence="7" key="1">
    <citation type="submission" date="2017-09" db="EMBL/GenBank/DDBJ databases">
        <title>Depth-based differentiation of microbial function through sediment-hosted aquifers and enrichment of novel symbionts in the deep terrestrial subsurface.</title>
        <authorList>
            <person name="Probst A.J."/>
            <person name="Ladd B."/>
            <person name="Jarett J.K."/>
            <person name="Geller-Mcgrath D.E."/>
            <person name="Sieber C.M.K."/>
            <person name="Emerson J.B."/>
            <person name="Anantharaman K."/>
            <person name="Thomas B.C."/>
            <person name="Malmstrom R."/>
            <person name="Stieglmeier M."/>
            <person name="Klingl A."/>
            <person name="Woyke T."/>
            <person name="Ryan C.M."/>
            <person name="Banfield J.F."/>
        </authorList>
    </citation>
    <scope>NUCLEOTIDE SEQUENCE [LARGE SCALE GENOMIC DNA]</scope>
</reference>
<dbReference type="Pfam" id="PF13632">
    <property type="entry name" value="Glyco_trans_2_3"/>
    <property type="match status" value="1"/>
</dbReference>
<comment type="caution">
    <text evidence="6">The sequence shown here is derived from an EMBL/GenBank/DDBJ whole genome shotgun (WGS) entry which is preliminary data.</text>
</comment>
<evidence type="ECO:0000313" key="7">
    <source>
        <dbReference type="Proteomes" id="UP000231456"/>
    </source>
</evidence>
<dbReference type="EMBL" id="PFRH01000092">
    <property type="protein sequence ID" value="PJC52456.1"/>
    <property type="molecule type" value="Genomic_DNA"/>
</dbReference>
<organism evidence="6 7">
    <name type="scientific">Candidatus Magasanikbacteria bacterium CG_4_9_14_0_2_um_filter_42_11</name>
    <dbReference type="NCBI Taxonomy" id="1974643"/>
    <lineage>
        <taxon>Bacteria</taxon>
        <taxon>Candidatus Magasanikiibacteriota</taxon>
    </lineage>
</organism>
<keyword evidence="4" id="KW-1133">Transmembrane helix</keyword>
<dbReference type="InterPro" id="IPR001173">
    <property type="entry name" value="Glyco_trans_2-like"/>
</dbReference>
<evidence type="ECO:0000256" key="4">
    <source>
        <dbReference type="SAM" id="Phobius"/>
    </source>
</evidence>